<evidence type="ECO:0000259" key="5">
    <source>
        <dbReference type="Pfam" id="PF01408"/>
    </source>
</evidence>
<keyword evidence="2" id="KW-0560">Oxidoreductase</keyword>
<feature type="domain" description="Gfo/Idh/MocA-like oxidoreductase N-terminal" evidence="5">
    <location>
        <begin position="25"/>
        <end position="143"/>
    </location>
</feature>
<dbReference type="InterPro" id="IPR051317">
    <property type="entry name" value="Gfo/Idh/MocA_oxidoreduct"/>
</dbReference>
<dbReference type="PANTHER" id="PTHR43708">
    <property type="entry name" value="CONSERVED EXPRESSED OXIDOREDUCTASE (EUROFUNG)"/>
    <property type="match status" value="1"/>
</dbReference>
<comment type="caution">
    <text evidence="7">The sequence shown here is derived from an EMBL/GenBank/DDBJ whole genome shotgun (WGS) entry which is preliminary data.</text>
</comment>
<dbReference type="SUPFAM" id="SSF55347">
    <property type="entry name" value="Glyceraldehyde-3-phosphate dehydrogenase-like, C-terminal domain"/>
    <property type="match status" value="1"/>
</dbReference>
<dbReference type="GO" id="GO:0000166">
    <property type="term" value="F:nucleotide binding"/>
    <property type="evidence" value="ECO:0007669"/>
    <property type="project" value="InterPro"/>
</dbReference>
<evidence type="ECO:0000256" key="3">
    <source>
        <dbReference type="ARBA" id="ARBA00023027"/>
    </source>
</evidence>
<dbReference type="PANTHER" id="PTHR43708:SF5">
    <property type="entry name" value="CONSERVED EXPRESSED OXIDOREDUCTASE (EUROFUNG)-RELATED"/>
    <property type="match status" value="1"/>
</dbReference>
<feature type="region of interest" description="Disordered" evidence="4">
    <location>
        <begin position="1"/>
        <end position="26"/>
    </location>
</feature>
<dbReference type="SUPFAM" id="SSF51735">
    <property type="entry name" value="NAD(P)-binding Rossmann-fold domains"/>
    <property type="match status" value="1"/>
</dbReference>
<keyword evidence="8" id="KW-1185">Reference proteome</keyword>
<evidence type="ECO:0000256" key="1">
    <source>
        <dbReference type="ARBA" id="ARBA00010928"/>
    </source>
</evidence>
<dbReference type="Pfam" id="PF01408">
    <property type="entry name" value="GFO_IDH_MocA"/>
    <property type="match status" value="1"/>
</dbReference>
<organism evidence="7 8">
    <name type="scientific">Sanguibacter antarcticus</name>
    <dbReference type="NCBI Taxonomy" id="372484"/>
    <lineage>
        <taxon>Bacteria</taxon>
        <taxon>Bacillati</taxon>
        <taxon>Actinomycetota</taxon>
        <taxon>Actinomycetes</taxon>
        <taxon>Micrococcales</taxon>
        <taxon>Sanguibacteraceae</taxon>
        <taxon>Sanguibacter</taxon>
    </lineage>
</organism>
<dbReference type="AlphaFoldDB" id="A0A2A9E2K5"/>
<evidence type="ECO:0000256" key="2">
    <source>
        <dbReference type="ARBA" id="ARBA00023002"/>
    </source>
</evidence>
<dbReference type="Gene3D" id="3.40.50.720">
    <property type="entry name" value="NAD(P)-binding Rossmann-like Domain"/>
    <property type="match status" value="1"/>
</dbReference>
<evidence type="ECO:0000313" key="7">
    <source>
        <dbReference type="EMBL" id="PFG32886.1"/>
    </source>
</evidence>
<evidence type="ECO:0000313" key="8">
    <source>
        <dbReference type="Proteomes" id="UP000225548"/>
    </source>
</evidence>
<name>A0A2A9E2K5_9MICO</name>
<dbReference type="EMBL" id="PDJG01000001">
    <property type="protein sequence ID" value="PFG32886.1"/>
    <property type="molecule type" value="Genomic_DNA"/>
</dbReference>
<dbReference type="InterPro" id="IPR000683">
    <property type="entry name" value="Gfo/Idh/MocA-like_OxRdtase_N"/>
</dbReference>
<feature type="domain" description="GFO/IDH/MocA-like oxidoreductase" evidence="6">
    <location>
        <begin position="155"/>
        <end position="275"/>
    </location>
</feature>
<dbReference type="InterPro" id="IPR036291">
    <property type="entry name" value="NAD(P)-bd_dom_sf"/>
</dbReference>
<comment type="similarity">
    <text evidence="1">Belongs to the Gfo/Idh/MocA family.</text>
</comment>
<keyword evidence="3" id="KW-0520">NAD</keyword>
<evidence type="ECO:0000259" key="6">
    <source>
        <dbReference type="Pfam" id="PF22725"/>
    </source>
</evidence>
<proteinExistence type="inferred from homology"/>
<evidence type="ECO:0000256" key="4">
    <source>
        <dbReference type="SAM" id="MobiDB-lite"/>
    </source>
</evidence>
<protein>
    <submittedName>
        <fullName evidence="7">Putative dehydrogenase</fullName>
    </submittedName>
</protein>
<sequence length="364" mass="38598">MTQPRTPDPAGSSTSGDDRPVGSGLRVGLVGYGGSGRGIHARLVREAGGRVTDIVVRSPERVAQAEKDWPDAVVHEDLGSLVAARDRYDLMVVASPSPLHEDHVGQALVAGIPVLVDKPAALDADSGQALVDLAASTGTPYTVFQNRRWDPEQLTLRAVLRAGDLGTVHRFERRWERWRPVPQDRWKENDPVGGGLLLDLGTHLVDSATQLFGPVESVYAELRSLTTPAEDDVFLSLFHAPQSPGGLGVISHLSAGAVVGAPGPRTRVLGSRGAYVVTTFEAESSPFGEMDTDAPEGAEGWLAHGSERTPVPSAPGGHGDFYPAVERWLHESGPVPVDPADTVATARVLDAARRSAATGERVQL</sequence>
<feature type="compositionally biased region" description="Polar residues" evidence="4">
    <location>
        <begin position="1"/>
        <end position="15"/>
    </location>
</feature>
<dbReference type="InterPro" id="IPR055170">
    <property type="entry name" value="GFO_IDH_MocA-like_dom"/>
</dbReference>
<gene>
    <name evidence="7" type="ORF">ATL42_0738</name>
</gene>
<dbReference type="Pfam" id="PF22725">
    <property type="entry name" value="GFO_IDH_MocA_C3"/>
    <property type="match status" value="1"/>
</dbReference>
<reference evidence="7 8" key="1">
    <citation type="submission" date="2017-10" db="EMBL/GenBank/DDBJ databases">
        <title>Sequencing the genomes of 1000 actinobacteria strains.</title>
        <authorList>
            <person name="Klenk H.-P."/>
        </authorList>
    </citation>
    <scope>NUCLEOTIDE SEQUENCE [LARGE SCALE GENOMIC DNA]</scope>
    <source>
        <strain evidence="7 8">DSM 18966</strain>
    </source>
</reference>
<dbReference type="RefSeq" id="WP_098454188.1">
    <property type="nucleotide sequence ID" value="NZ_PDJG01000001.1"/>
</dbReference>
<accession>A0A2A9E2K5</accession>
<dbReference type="GO" id="GO:0016491">
    <property type="term" value="F:oxidoreductase activity"/>
    <property type="evidence" value="ECO:0007669"/>
    <property type="project" value="UniProtKB-KW"/>
</dbReference>
<dbReference type="Gene3D" id="3.30.360.10">
    <property type="entry name" value="Dihydrodipicolinate Reductase, domain 2"/>
    <property type="match status" value="1"/>
</dbReference>
<dbReference type="OrthoDB" id="256869at2"/>
<dbReference type="Proteomes" id="UP000225548">
    <property type="component" value="Unassembled WGS sequence"/>
</dbReference>